<organism evidence="1 2">
    <name type="scientific">Rhizophagus irregularis</name>
    <dbReference type="NCBI Taxonomy" id="588596"/>
    <lineage>
        <taxon>Eukaryota</taxon>
        <taxon>Fungi</taxon>
        <taxon>Fungi incertae sedis</taxon>
        <taxon>Mucoromycota</taxon>
        <taxon>Glomeromycotina</taxon>
        <taxon>Glomeromycetes</taxon>
        <taxon>Glomerales</taxon>
        <taxon>Glomeraceae</taxon>
        <taxon>Rhizophagus</taxon>
    </lineage>
</organism>
<sequence length="121" mass="13422">MESSVPLVISTEYSPTSKTLSKQEFPFYNSYPSPNFNYTINSWDFGTLQLNSQLPTVCNTAGNANYVVTIPASDVFWDPPIVAGDPNLAGYTVTLPGTVTAINFDIDLYRLQQIGLKNNYR</sequence>
<dbReference type="VEuPathDB" id="FungiDB:FUN_008529"/>
<evidence type="ECO:0000313" key="1">
    <source>
        <dbReference type="EMBL" id="PKY51813.1"/>
    </source>
</evidence>
<keyword evidence="2" id="KW-1185">Reference proteome</keyword>
<dbReference type="EMBL" id="LLXI01001085">
    <property type="protein sequence ID" value="PKY51813.1"/>
    <property type="molecule type" value="Genomic_DNA"/>
</dbReference>
<proteinExistence type="predicted"/>
<dbReference type="AlphaFoldDB" id="A0A2I1GYW4"/>
<gene>
    <name evidence="1" type="ORF">RhiirA4_546769</name>
</gene>
<reference evidence="1 2" key="1">
    <citation type="submission" date="2015-10" db="EMBL/GenBank/DDBJ databases">
        <title>Genome analyses suggest a sexual origin of heterokaryosis in a supposedly ancient asexual fungus.</title>
        <authorList>
            <person name="Ropars J."/>
            <person name="Sedzielewska K."/>
            <person name="Noel J."/>
            <person name="Charron P."/>
            <person name="Farinelli L."/>
            <person name="Marton T."/>
            <person name="Kruger M."/>
            <person name="Pelin A."/>
            <person name="Brachmann A."/>
            <person name="Corradi N."/>
        </authorList>
    </citation>
    <scope>NUCLEOTIDE SEQUENCE [LARGE SCALE GENOMIC DNA]</scope>
    <source>
        <strain evidence="1 2">A4</strain>
    </source>
</reference>
<accession>A0A2I1GYW4</accession>
<dbReference type="VEuPathDB" id="FungiDB:RhiirA1_529165"/>
<name>A0A2I1GYW4_9GLOM</name>
<dbReference type="Proteomes" id="UP000234323">
    <property type="component" value="Unassembled WGS sequence"/>
</dbReference>
<dbReference type="VEuPathDB" id="FungiDB:RhiirFUN_006041"/>
<protein>
    <submittedName>
        <fullName evidence="1">Uncharacterized protein</fullName>
    </submittedName>
</protein>
<comment type="caution">
    <text evidence="1">The sequence shown here is derived from an EMBL/GenBank/DDBJ whole genome shotgun (WGS) entry which is preliminary data.</text>
</comment>
<evidence type="ECO:0000313" key="2">
    <source>
        <dbReference type="Proteomes" id="UP000234323"/>
    </source>
</evidence>